<organism evidence="4 5">
    <name type="scientific">Marinobacter nauticus</name>
    <name type="common">Marinobacter hydrocarbonoclasticus</name>
    <name type="synonym">Marinobacter aquaeolei</name>
    <dbReference type="NCBI Taxonomy" id="2743"/>
    <lineage>
        <taxon>Bacteria</taxon>
        <taxon>Pseudomonadati</taxon>
        <taxon>Pseudomonadota</taxon>
        <taxon>Gammaproteobacteria</taxon>
        <taxon>Pseudomonadales</taxon>
        <taxon>Marinobacteraceae</taxon>
        <taxon>Marinobacter</taxon>
    </lineage>
</organism>
<evidence type="ECO:0000313" key="6">
    <source>
        <dbReference type="Proteomes" id="UP000253065"/>
    </source>
</evidence>
<feature type="chain" id="PRO_5016712602" evidence="2">
    <location>
        <begin position="24"/>
        <end position="295"/>
    </location>
</feature>
<dbReference type="Pfam" id="PF07676">
    <property type="entry name" value="PD40"/>
    <property type="match status" value="2"/>
</dbReference>
<protein>
    <submittedName>
        <fullName evidence="4">WD40 repeat protein</fullName>
    </submittedName>
</protein>
<gene>
    <name evidence="4" type="ORF">DET51_103290</name>
    <name evidence="3" type="ORF">DET64_103290</name>
</gene>
<evidence type="ECO:0000256" key="1">
    <source>
        <dbReference type="ARBA" id="ARBA00009820"/>
    </source>
</evidence>
<comment type="caution">
    <text evidence="4">The sequence shown here is derived from an EMBL/GenBank/DDBJ whole genome shotgun (WGS) entry which is preliminary data.</text>
</comment>
<comment type="similarity">
    <text evidence="1">Belongs to the TolB family.</text>
</comment>
<dbReference type="AlphaFoldDB" id="A0A368V5T1"/>
<dbReference type="RefSeq" id="WP_113879443.1">
    <property type="nucleotide sequence ID" value="NZ_QNSA01000003.1"/>
</dbReference>
<sequence length="295" mass="32923">MNTKKHKYLALVLGVLAHLDVGASTCSSYPDGLAFMGYEDDRWQIFIAEREEELKVVNVSVEPRSFAYHPNTAAFLYIGIDDGVYLSRGGAHRQISRPEGNSSFTQPVFSPDGKTAYLVEMKNGNSKDTDIVQLQLESQVFAPVSTQRSAQFEPFATRSTLLYSHVSCVESCGRIIQEVWFRDLASGVSKQVTLLNNISKQAVYSEEDDRVYFSSNSDGNYAIWAHDLSENRTSRLTNGPGIDLYPAVSGNGQVFFVRREARSSRLMCKHGSESAAELPIPETITDLRELKVSQW</sequence>
<dbReference type="EMBL" id="QNSA01000003">
    <property type="protein sequence ID" value="RBP75688.1"/>
    <property type="molecule type" value="Genomic_DNA"/>
</dbReference>
<dbReference type="Gene3D" id="2.120.10.30">
    <property type="entry name" value="TolB, C-terminal domain"/>
    <property type="match status" value="1"/>
</dbReference>
<evidence type="ECO:0000313" key="4">
    <source>
        <dbReference type="EMBL" id="RCW36497.1"/>
    </source>
</evidence>
<dbReference type="Proteomes" id="UP000252795">
    <property type="component" value="Unassembled WGS sequence"/>
</dbReference>
<dbReference type="PANTHER" id="PTHR36842:SF1">
    <property type="entry name" value="PROTEIN TOLB"/>
    <property type="match status" value="1"/>
</dbReference>
<evidence type="ECO:0000256" key="2">
    <source>
        <dbReference type="SAM" id="SignalP"/>
    </source>
</evidence>
<proteinExistence type="inferred from homology"/>
<dbReference type="SUPFAM" id="SSF69304">
    <property type="entry name" value="Tricorn protease N-terminal domain"/>
    <property type="match status" value="1"/>
</dbReference>
<dbReference type="PANTHER" id="PTHR36842">
    <property type="entry name" value="PROTEIN TOLB HOMOLOG"/>
    <property type="match status" value="1"/>
</dbReference>
<feature type="signal peptide" evidence="2">
    <location>
        <begin position="1"/>
        <end position="23"/>
    </location>
</feature>
<dbReference type="InterPro" id="IPR011042">
    <property type="entry name" value="6-blade_b-propeller_TolB-like"/>
</dbReference>
<name>A0A368V5T1_MARNT</name>
<evidence type="ECO:0000313" key="3">
    <source>
        <dbReference type="EMBL" id="RBP75688.1"/>
    </source>
</evidence>
<dbReference type="InterPro" id="IPR011659">
    <property type="entry name" value="WD40"/>
</dbReference>
<keyword evidence="2" id="KW-0732">Signal</keyword>
<dbReference type="EMBL" id="QPJB01000003">
    <property type="protein sequence ID" value="RCW36497.1"/>
    <property type="molecule type" value="Genomic_DNA"/>
</dbReference>
<dbReference type="Proteomes" id="UP000253065">
    <property type="component" value="Unassembled WGS sequence"/>
</dbReference>
<accession>A0A368V5T1</accession>
<evidence type="ECO:0000313" key="5">
    <source>
        <dbReference type="Proteomes" id="UP000252795"/>
    </source>
</evidence>
<reference evidence="4 5" key="1">
    <citation type="submission" date="2018-07" db="EMBL/GenBank/DDBJ databases">
        <title>Freshwater and sediment microbial communities from various areas in North America, analyzing microbe dynamics in response to fracking.</title>
        <authorList>
            <person name="Lamendella R."/>
        </authorList>
    </citation>
    <scope>NUCLEOTIDE SEQUENCE [LARGE SCALE GENOMIC DNA]</scope>
    <source>
        <strain evidence="4 5">114E</strain>
        <strain evidence="3 6">114E_o</strain>
    </source>
</reference>
<keyword evidence="6" id="KW-1185">Reference proteome</keyword>